<dbReference type="STRING" id="1219383.SAMN05421733_10390"/>
<evidence type="ECO:0000256" key="6">
    <source>
        <dbReference type="RuleBase" id="RU363041"/>
    </source>
</evidence>
<feature type="transmembrane region" description="Helical" evidence="6">
    <location>
        <begin position="9"/>
        <end position="32"/>
    </location>
</feature>
<dbReference type="Pfam" id="PF01925">
    <property type="entry name" value="TauE"/>
    <property type="match status" value="1"/>
</dbReference>
<feature type="transmembrane region" description="Helical" evidence="6">
    <location>
        <begin position="142"/>
        <end position="166"/>
    </location>
</feature>
<dbReference type="PANTHER" id="PTHR43701">
    <property type="entry name" value="MEMBRANE TRANSPORTER PROTEIN MJ0441-RELATED"/>
    <property type="match status" value="1"/>
</dbReference>
<dbReference type="InterPro" id="IPR051598">
    <property type="entry name" value="TSUP/Inactive_protease-like"/>
</dbReference>
<keyword evidence="3 6" id="KW-0812">Transmembrane</keyword>
<keyword evidence="5 6" id="KW-0472">Membrane</keyword>
<name>A0A1G6H0S4_9GAMM</name>
<dbReference type="InterPro" id="IPR002781">
    <property type="entry name" value="TM_pro_TauE-like"/>
</dbReference>
<feature type="transmembrane region" description="Helical" evidence="6">
    <location>
        <begin position="204"/>
        <end position="224"/>
    </location>
</feature>
<dbReference type="Proteomes" id="UP000242501">
    <property type="component" value="Unassembled WGS sequence"/>
</dbReference>
<dbReference type="PANTHER" id="PTHR43701:SF2">
    <property type="entry name" value="MEMBRANE TRANSPORTER PROTEIN YJNA-RELATED"/>
    <property type="match status" value="1"/>
</dbReference>
<evidence type="ECO:0000256" key="5">
    <source>
        <dbReference type="ARBA" id="ARBA00023136"/>
    </source>
</evidence>
<dbReference type="RefSeq" id="WP_092747057.1">
    <property type="nucleotide sequence ID" value="NZ_FMYL01000003.1"/>
</dbReference>
<feature type="transmembrane region" description="Helical" evidence="6">
    <location>
        <begin position="236"/>
        <end position="254"/>
    </location>
</feature>
<keyword evidence="8" id="KW-1185">Reference proteome</keyword>
<dbReference type="EMBL" id="FMYL01000003">
    <property type="protein sequence ID" value="SDB87525.1"/>
    <property type="molecule type" value="Genomic_DNA"/>
</dbReference>
<sequence length="256" mass="27685">MFLLACEGIFIGVVLGLTGAGGGVLAIPLLMWSQSWSVSQAAPIALIATTIASGAGTIQGLLQHTVRYKAAIWIALLSIPSVYIGVTLSKIIPIHYITVLFCIVMLISACRYFIKKPIKSLNLCHTHESTGRFIWNTKTRGYLGGLGIFLGIVTGLLGVGGGFILVPTLKKISNLSMCCISATSLMIIFLVGSIALVTQMSSGYHYPLSITFVFVITAFIGMFIGRFLQHYIHEQIIHKVFALLLGCIAIITLYRM</sequence>
<feature type="transmembrane region" description="Helical" evidence="6">
    <location>
        <begin position="70"/>
        <end position="88"/>
    </location>
</feature>
<keyword evidence="6" id="KW-1003">Cell membrane</keyword>
<dbReference type="GO" id="GO:0005886">
    <property type="term" value="C:plasma membrane"/>
    <property type="evidence" value="ECO:0007669"/>
    <property type="project" value="UniProtKB-SubCell"/>
</dbReference>
<protein>
    <recommendedName>
        <fullName evidence="6">Probable membrane transporter protein</fullName>
    </recommendedName>
</protein>
<feature type="transmembrane region" description="Helical" evidence="6">
    <location>
        <begin position="172"/>
        <end position="197"/>
    </location>
</feature>
<evidence type="ECO:0000313" key="7">
    <source>
        <dbReference type="EMBL" id="SDB87525.1"/>
    </source>
</evidence>
<evidence type="ECO:0000256" key="3">
    <source>
        <dbReference type="ARBA" id="ARBA00022692"/>
    </source>
</evidence>
<comment type="similarity">
    <text evidence="2 6">Belongs to the 4-toluene sulfonate uptake permease (TSUP) (TC 2.A.102) family.</text>
</comment>
<evidence type="ECO:0000256" key="2">
    <source>
        <dbReference type="ARBA" id="ARBA00009142"/>
    </source>
</evidence>
<evidence type="ECO:0000313" key="8">
    <source>
        <dbReference type="Proteomes" id="UP000242501"/>
    </source>
</evidence>
<dbReference type="AlphaFoldDB" id="A0A1G6H0S4"/>
<feature type="transmembrane region" description="Helical" evidence="6">
    <location>
        <begin position="94"/>
        <end position="114"/>
    </location>
</feature>
<dbReference type="OrthoDB" id="7031033at2"/>
<gene>
    <name evidence="7" type="ORF">SAMN05421733_10390</name>
</gene>
<proteinExistence type="inferred from homology"/>
<evidence type="ECO:0000256" key="4">
    <source>
        <dbReference type="ARBA" id="ARBA00022989"/>
    </source>
</evidence>
<reference evidence="8" key="1">
    <citation type="submission" date="2016-09" db="EMBL/GenBank/DDBJ databases">
        <authorList>
            <person name="Varghese N."/>
            <person name="Submissions S."/>
        </authorList>
    </citation>
    <scope>NUCLEOTIDE SEQUENCE [LARGE SCALE GENOMIC DNA]</scope>
    <source>
        <strain evidence="8">ANC 4422</strain>
    </source>
</reference>
<evidence type="ECO:0000256" key="1">
    <source>
        <dbReference type="ARBA" id="ARBA00004141"/>
    </source>
</evidence>
<comment type="subcellular location">
    <subcellularLocation>
        <location evidence="6">Cell membrane</location>
        <topology evidence="6">Multi-pass membrane protein</topology>
    </subcellularLocation>
    <subcellularLocation>
        <location evidence="1">Membrane</location>
        <topology evidence="1">Multi-pass membrane protein</topology>
    </subcellularLocation>
</comment>
<keyword evidence="4 6" id="KW-1133">Transmembrane helix</keyword>
<organism evidence="7 8">
    <name type="scientific">Acinetobacter boissieri</name>
    <dbReference type="NCBI Taxonomy" id="1219383"/>
    <lineage>
        <taxon>Bacteria</taxon>
        <taxon>Pseudomonadati</taxon>
        <taxon>Pseudomonadota</taxon>
        <taxon>Gammaproteobacteria</taxon>
        <taxon>Moraxellales</taxon>
        <taxon>Moraxellaceae</taxon>
        <taxon>Acinetobacter</taxon>
    </lineage>
</organism>
<feature type="transmembrane region" description="Helical" evidence="6">
    <location>
        <begin position="38"/>
        <end position="58"/>
    </location>
</feature>
<accession>A0A1G6H0S4</accession>